<organism evidence="4">
    <name type="scientific">Amphimedon queenslandica</name>
    <name type="common">Sponge</name>
    <dbReference type="NCBI Taxonomy" id="400682"/>
    <lineage>
        <taxon>Eukaryota</taxon>
        <taxon>Metazoa</taxon>
        <taxon>Porifera</taxon>
        <taxon>Demospongiae</taxon>
        <taxon>Heteroscleromorpha</taxon>
        <taxon>Haplosclerida</taxon>
        <taxon>Niphatidae</taxon>
        <taxon>Amphimedon</taxon>
    </lineage>
</organism>
<dbReference type="PANTHER" id="PTHR13802">
    <property type="entry name" value="MUCIN 4-RELATED"/>
    <property type="match status" value="1"/>
</dbReference>
<evidence type="ECO:0000256" key="2">
    <source>
        <dbReference type="SAM" id="SignalP"/>
    </source>
</evidence>
<evidence type="ECO:0000256" key="1">
    <source>
        <dbReference type="ARBA" id="ARBA00023157"/>
    </source>
</evidence>
<name>A0A1X7TL56_AMPQE</name>
<keyword evidence="1" id="KW-1015">Disulfide bond</keyword>
<accession>A0A1X7TL56</accession>
<reference evidence="4" key="1">
    <citation type="submission" date="2017-05" db="UniProtKB">
        <authorList>
            <consortium name="EnsemblMetazoa"/>
        </authorList>
    </citation>
    <scope>IDENTIFICATION</scope>
</reference>
<dbReference type="Pfam" id="PF06119">
    <property type="entry name" value="NIDO"/>
    <property type="match status" value="1"/>
</dbReference>
<dbReference type="PANTHER" id="PTHR13802:SF52">
    <property type="entry name" value="MUCIN-4"/>
    <property type="match status" value="1"/>
</dbReference>
<dbReference type="GO" id="GO:0007160">
    <property type="term" value="P:cell-matrix adhesion"/>
    <property type="evidence" value="ECO:0007669"/>
    <property type="project" value="InterPro"/>
</dbReference>
<proteinExistence type="predicted"/>
<feature type="signal peptide" evidence="2">
    <location>
        <begin position="1"/>
        <end position="17"/>
    </location>
</feature>
<feature type="chain" id="PRO_5012462900" description="NIDO domain-containing protein" evidence="2">
    <location>
        <begin position="18"/>
        <end position="186"/>
    </location>
</feature>
<dbReference type="EnsemblMetazoa" id="Aqu2.1.15494_001">
    <property type="protein sequence ID" value="Aqu2.1.15494_001"/>
    <property type="gene ID" value="Aqu2.1.15494"/>
</dbReference>
<keyword evidence="2" id="KW-0732">Signal</keyword>
<dbReference type="STRING" id="400682.A0A1X7TL56"/>
<dbReference type="AlphaFoldDB" id="A0A1X7TL56"/>
<dbReference type="InterPro" id="IPR003886">
    <property type="entry name" value="NIDO_dom"/>
</dbReference>
<feature type="domain" description="NIDO" evidence="3">
    <location>
        <begin position="62"/>
        <end position="183"/>
    </location>
</feature>
<evidence type="ECO:0000313" key="4">
    <source>
        <dbReference type="EnsemblMetazoa" id="Aqu2.1.15494_001"/>
    </source>
</evidence>
<protein>
    <recommendedName>
        <fullName evidence="3">NIDO domain-containing protein</fullName>
    </recommendedName>
</protein>
<evidence type="ECO:0000259" key="3">
    <source>
        <dbReference type="Pfam" id="PF06119"/>
    </source>
</evidence>
<sequence length="186" mass="21237">MTARSALLFELLSLVTALSFSTAAQLSFINEPDYNILKDIDDGCVEVELPGPLHFGCSTFNRAFLSSNGLVSFGREFSSYYPVPFPLRTNKAILAPYWDDIILSEKRELRYQIFNSNSYHTFKVNNFLTLHTGKNFAADWILWAYWCHVCPYPNKDCALHKSNSFQLVVAVQGSKTYSIFIYQCDL</sequence>
<dbReference type="InParanoid" id="A0A1X7TL56"/>
<dbReference type="OrthoDB" id="10037534at2759"/>
<dbReference type="InterPro" id="IPR051495">
    <property type="entry name" value="Epithelial_Barrier/Signaling"/>
</dbReference>